<gene>
    <name evidence="1" type="ORF">LIER_39208</name>
</gene>
<sequence>MFILDRKNLFSSHGTYQVHYRNEAFSPYQKGKICRVMKFASASSPSTPPSSTRPVVGLFIPRTLPDKAVHDALLPLLDQGVVEALEQELQGFRLQATEAIHHRWELALLVQEFRKAEEEKAAACRAARAARQQMEGLRRA</sequence>
<evidence type="ECO:0000313" key="1">
    <source>
        <dbReference type="EMBL" id="GAA0161317.1"/>
    </source>
</evidence>
<evidence type="ECO:0000313" key="2">
    <source>
        <dbReference type="Proteomes" id="UP001454036"/>
    </source>
</evidence>
<comment type="caution">
    <text evidence="1">The sequence shown here is derived from an EMBL/GenBank/DDBJ whole genome shotgun (WGS) entry which is preliminary data.</text>
</comment>
<accession>A0AAV3QB40</accession>
<dbReference type="AlphaFoldDB" id="A0AAV3QB40"/>
<name>A0AAV3QB40_LITER</name>
<organism evidence="1 2">
    <name type="scientific">Lithospermum erythrorhizon</name>
    <name type="common">Purple gromwell</name>
    <name type="synonym">Lithospermum officinale var. erythrorhizon</name>
    <dbReference type="NCBI Taxonomy" id="34254"/>
    <lineage>
        <taxon>Eukaryota</taxon>
        <taxon>Viridiplantae</taxon>
        <taxon>Streptophyta</taxon>
        <taxon>Embryophyta</taxon>
        <taxon>Tracheophyta</taxon>
        <taxon>Spermatophyta</taxon>
        <taxon>Magnoliopsida</taxon>
        <taxon>eudicotyledons</taxon>
        <taxon>Gunneridae</taxon>
        <taxon>Pentapetalae</taxon>
        <taxon>asterids</taxon>
        <taxon>lamiids</taxon>
        <taxon>Boraginales</taxon>
        <taxon>Boraginaceae</taxon>
        <taxon>Boraginoideae</taxon>
        <taxon>Lithospermeae</taxon>
        <taxon>Lithospermum</taxon>
    </lineage>
</organism>
<proteinExistence type="predicted"/>
<reference evidence="1 2" key="1">
    <citation type="submission" date="2024-01" db="EMBL/GenBank/DDBJ databases">
        <title>The complete chloroplast genome sequence of Lithospermum erythrorhizon: insights into the phylogenetic relationship among Boraginaceae species and the maternal lineages of purple gromwells.</title>
        <authorList>
            <person name="Okada T."/>
            <person name="Watanabe K."/>
        </authorList>
    </citation>
    <scope>NUCLEOTIDE SEQUENCE [LARGE SCALE GENOMIC DNA]</scope>
</reference>
<dbReference type="Proteomes" id="UP001454036">
    <property type="component" value="Unassembled WGS sequence"/>
</dbReference>
<protein>
    <submittedName>
        <fullName evidence="1">Uncharacterized protein</fullName>
    </submittedName>
</protein>
<keyword evidence="2" id="KW-1185">Reference proteome</keyword>
<dbReference type="EMBL" id="BAABME010020745">
    <property type="protein sequence ID" value="GAA0161317.1"/>
    <property type="molecule type" value="Genomic_DNA"/>
</dbReference>